<evidence type="ECO:0008006" key="3">
    <source>
        <dbReference type="Google" id="ProtNLM"/>
    </source>
</evidence>
<accession>A0ABV8MTH9</accession>
<organism evidence="1 2">
    <name type="scientific">Chitinimonas lacunae</name>
    <dbReference type="NCBI Taxonomy" id="1963018"/>
    <lineage>
        <taxon>Bacteria</taxon>
        <taxon>Pseudomonadati</taxon>
        <taxon>Pseudomonadota</taxon>
        <taxon>Betaproteobacteria</taxon>
        <taxon>Neisseriales</taxon>
        <taxon>Chitinibacteraceae</taxon>
        <taxon>Chitinimonas</taxon>
    </lineage>
</organism>
<dbReference type="RefSeq" id="WP_378165659.1">
    <property type="nucleotide sequence ID" value="NZ_JBHSBU010000001.1"/>
</dbReference>
<reference evidence="2" key="1">
    <citation type="journal article" date="2019" name="Int. J. Syst. Evol. Microbiol.">
        <title>The Global Catalogue of Microorganisms (GCM) 10K type strain sequencing project: providing services to taxonomists for standard genome sequencing and annotation.</title>
        <authorList>
            <consortium name="The Broad Institute Genomics Platform"/>
            <consortium name="The Broad Institute Genome Sequencing Center for Infectious Disease"/>
            <person name="Wu L."/>
            <person name="Ma J."/>
        </authorList>
    </citation>
    <scope>NUCLEOTIDE SEQUENCE [LARGE SCALE GENOMIC DNA]</scope>
    <source>
        <strain evidence="2">LMG 29894</strain>
    </source>
</reference>
<comment type="caution">
    <text evidence="1">The sequence shown here is derived from an EMBL/GenBank/DDBJ whole genome shotgun (WGS) entry which is preliminary data.</text>
</comment>
<evidence type="ECO:0000313" key="2">
    <source>
        <dbReference type="Proteomes" id="UP001595791"/>
    </source>
</evidence>
<gene>
    <name evidence="1" type="ORF">ACFOW7_14900</name>
</gene>
<dbReference type="Proteomes" id="UP001595791">
    <property type="component" value="Unassembled WGS sequence"/>
</dbReference>
<sequence length="147" mass="16320">MTSIDTLRRLFWGAAVATLCVSPMADIVEKSGAAPGATYLSGGVGEEEMKEIRGMRSDYNTRFEFSEQVAGQGRNQWTSGVDFQIKSGDQIVVQDKTDGPVLMLNLDPGTYEIEANYGGETKTKRFEVREGRTSDHHMSWRNMSSDK</sequence>
<proteinExistence type="predicted"/>
<name>A0ABV8MTH9_9NEIS</name>
<dbReference type="EMBL" id="JBHSBU010000001">
    <property type="protein sequence ID" value="MFC4160626.1"/>
    <property type="molecule type" value="Genomic_DNA"/>
</dbReference>
<protein>
    <recommendedName>
        <fullName evidence="3">Carboxypeptidase regulatory-like domain-containing protein</fullName>
    </recommendedName>
</protein>
<keyword evidence="2" id="KW-1185">Reference proteome</keyword>
<evidence type="ECO:0000313" key="1">
    <source>
        <dbReference type="EMBL" id="MFC4160626.1"/>
    </source>
</evidence>